<dbReference type="InterPro" id="IPR024467">
    <property type="entry name" value="Xre/MbcA/ParS-like_toxin-bd"/>
</dbReference>
<dbReference type="EMBL" id="NMPM01000020">
    <property type="protein sequence ID" value="PAV26565.1"/>
    <property type="molecule type" value="Genomic_DNA"/>
</dbReference>
<comment type="caution">
    <text evidence="3">The sequence shown here is derived from an EMBL/GenBank/DDBJ whole genome shotgun (WGS) entry which is preliminary data.</text>
</comment>
<keyword evidence="4" id="KW-1185">Reference proteome</keyword>
<feature type="region of interest" description="Disordered" evidence="1">
    <location>
        <begin position="1"/>
        <end position="22"/>
    </location>
</feature>
<evidence type="ECO:0000259" key="2">
    <source>
        <dbReference type="Pfam" id="PF09722"/>
    </source>
</evidence>
<evidence type="ECO:0000313" key="4">
    <source>
        <dbReference type="Proteomes" id="UP000218332"/>
    </source>
</evidence>
<feature type="compositionally biased region" description="Polar residues" evidence="1">
    <location>
        <begin position="1"/>
        <end position="12"/>
    </location>
</feature>
<sequence>MPDQTEPNNTGVPESGDVNFPGQQSLSELKSVVWSEALDLFEGNEKEAREWMSRNRPFLGNMAPEDMLDSHENIHRLRCFIQQIQRGVLP</sequence>
<accession>A0A2A2I605</accession>
<gene>
    <name evidence="3" type="ORF">CF392_04985</name>
</gene>
<dbReference type="RefSeq" id="WP_095610368.1">
    <property type="nucleotide sequence ID" value="NZ_NMPM01000020.1"/>
</dbReference>
<organism evidence="3 4">
    <name type="scientific">Tamilnaduibacter salinus</name>
    <dbReference type="NCBI Taxonomy" id="1484056"/>
    <lineage>
        <taxon>Bacteria</taxon>
        <taxon>Pseudomonadati</taxon>
        <taxon>Pseudomonadota</taxon>
        <taxon>Gammaproteobacteria</taxon>
        <taxon>Pseudomonadales</taxon>
        <taxon>Marinobacteraceae</taxon>
        <taxon>Tamilnaduibacter</taxon>
    </lineage>
</organism>
<evidence type="ECO:0000313" key="3">
    <source>
        <dbReference type="EMBL" id="PAV26565.1"/>
    </source>
</evidence>
<dbReference type="AlphaFoldDB" id="A0A2A2I605"/>
<dbReference type="Pfam" id="PF09722">
    <property type="entry name" value="Xre_MbcA_ParS_C"/>
    <property type="match status" value="1"/>
</dbReference>
<evidence type="ECO:0000256" key="1">
    <source>
        <dbReference type="SAM" id="MobiDB-lite"/>
    </source>
</evidence>
<feature type="domain" description="Antitoxin Xre/MbcA/ParS-like toxin-binding" evidence="2">
    <location>
        <begin position="37"/>
        <end position="72"/>
    </location>
</feature>
<reference evidence="3 4" key="1">
    <citation type="submission" date="2017-07" db="EMBL/GenBank/DDBJ databases">
        <title>Tamlnaduibacter salinus (Mi-7) genome sequencing.</title>
        <authorList>
            <person name="Verma A."/>
            <person name="Krishnamurthi S."/>
        </authorList>
    </citation>
    <scope>NUCLEOTIDE SEQUENCE [LARGE SCALE GENOMIC DNA]</scope>
    <source>
        <strain evidence="3 4">Mi-7</strain>
    </source>
</reference>
<proteinExistence type="predicted"/>
<dbReference type="Proteomes" id="UP000218332">
    <property type="component" value="Unassembled WGS sequence"/>
</dbReference>
<protein>
    <recommendedName>
        <fullName evidence="2">Antitoxin Xre/MbcA/ParS-like toxin-binding domain-containing protein</fullName>
    </recommendedName>
</protein>
<name>A0A2A2I605_9GAMM</name>